<feature type="transmembrane region" description="Helical" evidence="1">
    <location>
        <begin position="61"/>
        <end position="85"/>
    </location>
</feature>
<reference evidence="2" key="1">
    <citation type="submission" date="2019-03" db="EMBL/GenBank/DDBJ databases">
        <title>Single cell metagenomics reveals metabolic interactions within the superorganism composed of flagellate Streblomastix strix and complex community of Bacteroidetes bacteria on its surface.</title>
        <authorList>
            <person name="Treitli S.C."/>
            <person name="Kolisko M."/>
            <person name="Husnik F."/>
            <person name="Keeling P."/>
            <person name="Hampl V."/>
        </authorList>
    </citation>
    <scope>NUCLEOTIDE SEQUENCE</scope>
    <source>
        <strain evidence="2">STM</strain>
    </source>
</reference>
<sequence length="194" mass="22536">MFGIIKKNDKNLIKKIQKVNIDEVKLWEVPNIFIPLLIIVFTILIYSLFRPFDNITIGGCLNFLVNGSIPLIAVNQIAGVGIYIFKFNKSKEDELGIETTRHIRTALFYQVFCLLFLCMLLYSYQTINHPFENVCIIIFSTLASIVLLYFSSHVSRKIFILQDEFINLAYDTTIRETVIKTTTTQKWDDYESNE</sequence>
<proteinExistence type="predicted"/>
<keyword evidence="1" id="KW-0472">Membrane</keyword>
<dbReference type="EMBL" id="SNRY01001379">
    <property type="protein sequence ID" value="KAA6331367.1"/>
    <property type="molecule type" value="Genomic_DNA"/>
</dbReference>
<accession>A0A5J4RBC7</accession>
<name>A0A5J4RBC7_9ZZZZ</name>
<organism evidence="2">
    <name type="scientific">termite gut metagenome</name>
    <dbReference type="NCBI Taxonomy" id="433724"/>
    <lineage>
        <taxon>unclassified sequences</taxon>
        <taxon>metagenomes</taxon>
        <taxon>organismal metagenomes</taxon>
    </lineage>
</organism>
<keyword evidence="1" id="KW-0812">Transmembrane</keyword>
<comment type="caution">
    <text evidence="2">The sequence shown here is derived from an EMBL/GenBank/DDBJ whole genome shotgun (WGS) entry which is preliminary data.</text>
</comment>
<dbReference type="AlphaFoldDB" id="A0A5J4RBC7"/>
<evidence type="ECO:0000256" key="1">
    <source>
        <dbReference type="SAM" id="Phobius"/>
    </source>
</evidence>
<feature type="transmembrane region" description="Helical" evidence="1">
    <location>
        <begin position="130"/>
        <end position="150"/>
    </location>
</feature>
<evidence type="ECO:0000313" key="2">
    <source>
        <dbReference type="EMBL" id="KAA6331367.1"/>
    </source>
</evidence>
<gene>
    <name evidence="2" type="ORF">EZS27_020016</name>
</gene>
<protein>
    <submittedName>
        <fullName evidence="2">Uncharacterized protein</fullName>
    </submittedName>
</protein>
<feature type="transmembrane region" description="Helical" evidence="1">
    <location>
        <begin position="106"/>
        <end position="124"/>
    </location>
</feature>
<feature type="transmembrane region" description="Helical" evidence="1">
    <location>
        <begin position="32"/>
        <end position="49"/>
    </location>
</feature>
<keyword evidence="1" id="KW-1133">Transmembrane helix</keyword>